<protein>
    <submittedName>
        <fullName evidence="2">Uncharacterized protein</fullName>
    </submittedName>
</protein>
<accession>A0AAD2H415</accession>
<feature type="compositionally biased region" description="Basic and acidic residues" evidence="1">
    <location>
        <begin position="57"/>
        <end position="66"/>
    </location>
</feature>
<feature type="compositionally biased region" description="Basic and acidic residues" evidence="1">
    <location>
        <begin position="29"/>
        <end position="38"/>
    </location>
</feature>
<evidence type="ECO:0000256" key="1">
    <source>
        <dbReference type="SAM" id="MobiDB-lite"/>
    </source>
</evidence>
<organism evidence="2 3">
    <name type="scientific">Mycena citricolor</name>
    <dbReference type="NCBI Taxonomy" id="2018698"/>
    <lineage>
        <taxon>Eukaryota</taxon>
        <taxon>Fungi</taxon>
        <taxon>Dikarya</taxon>
        <taxon>Basidiomycota</taxon>
        <taxon>Agaricomycotina</taxon>
        <taxon>Agaricomycetes</taxon>
        <taxon>Agaricomycetidae</taxon>
        <taxon>Agaricales</taxon>
        <taxon>Marasmiineae</taxon>
        <taxon>Mycenaceae</taxon>
        <taxon>Mycena</taxon>
    </lineage>
</organism>
<proteinExistence type="predicted"/>
<feature type="compositionally biased region" description="Low complexity" evidence="1">
    <location>
        <begin position="12"/>
        <end position="28"/>
    </location>
</feature>
<feature type="region of interest" description="Disordered" evidence="1">
    <location>
        <begin position="1"/>
        <end position="66"/>
    </location>
</feature>
<dbReference type="Proteomes" id="UP001295794">
    <property type="component" value="Unassembled WGS sequence"/>
</dbReference>
<sequence>MSVRPSHMHNRALSCASFSSSGSEQSELAADRSSERETSLSSPMTSAIPSGAYRTRAQRECTRRRQ</sequence>
<comment type="caution">
    <text evidence="2">The sequence shown here is derived from an EMBL/GenBank/DDBJ whole genome shotgun (WGS) entry which is preliminary data.</text>
</comment>
<dbReference type="AlphaFoldDB" id="A0AAD2H415"/>
<feature type="compositionally biased region" description="Basic residues" evidence="1">
    <location>
        <begin position="1"/>
        <end position="10"/>
    </location>
</feature>
<reference evidence="2" key="1">
    <citation type="submission" date="2023-11" db="EMBL/GenBank/DDBJ databases">
        <authorList>
            <person name="De Vega J J."/>
            <person name="De Vega J J."/>
        </authorList>
    </citation>
    <scope>NUCLEOTIDE SEQUENCE</scope>
</reference>
<feature type="compositionally biased region" description="Polar residues" evidence="1">
    <location>
        <begin position="39"/>
        <end position="48"/>
    </location>
</feature>
<evidence type="ECO:0000313" key="3">
    <source>
        <dbReference type="Proteomes" id="UP001295794"/>
    </source>
</evidence>
<keyword evidence="3" id="KW-1185">Reference proteome</keyword>
<gene>
    <name evidence="2" type="ORF">MYCIT1_LOCUS10368</name>
</gene>
<dbReference type="EMBL" id="CAVNYO010000130">
    <property type="protein sequence ID" value="CAK5267665.1"/>
    <property type="molecule type" value="Genomic_DNA"/>
</dbReference>
<evidence type="ECO:0000313" key="2">
    <source>
        <dbReference type="EMBL" id="CAK5267665.1"/>
    </source>
</evidence>
<name>A0AAD2H415_9AGAR</name>